<evidence type="ECO:0000256" key="1">
    <source>
        <dbReference type="ARBA" id="ARBA00022679"/>
    </source>
</evidence>
<organism evidence="6">
    <name type="scientific">Thermorudis sp</name>
    <dbReference type="NCBI Taxonomy" id="1969470"/>
    <lineage>
        <taxon>Bacteria</taxon>
        <taxon>Pseudomonadati</taxon>
        <taxon>Thermomicrobiota</taxon>
        <taxon>Thermomicrobia</taxon>
        <taxon>Thermomicrobia incertae sedis</taxon>
        <taxon>Thermorudis</taxon>
    </lineage>
</organism>
<evidence type="ECO:0000256" key="2">
    <source>
        <dbReference type="ARBA" id="ARBA00022741"/>
    </source>
</evidence>
<feature type="domain" description="Cobalamin adenosyltransferase-like" evidence="5">
    <location>
        <begin position="3"/>
        <end position="164"/>
    </location>
</feature>
<sequence>MFYTRKGDQGYTDLLGGRVPKYAPRPETYGTLDEATSAIGLARALAASPRTKQILVQVQRDLYVMMAELAFAPGVEQQRYHITEEHVERVERETDQLAAEVPLGRHFILPGDSVAGAALDLARTVVRRAERLVAKLYHDGEVHNDQLLPYLNRLSSLLFILARFEDREAGVTPTPAKEEAR</sequence>
<comment type="catalytic activity">
    <reaction evidence="4">
        <text>2 cob(II)yrinate a,c diamide + reduced [electron-transfer flavoprotein] + 2 ATP = 2 adenosylcob(III)yrinate a,c-diamide + 2 triphosphate + oxidized [electron-transfer flavoprotein] + 3 H(+)</text>
        <dbReference type="Rhea" id="RHEA:11528"/>
        <dbReference type="Rhea" id="RHEA-COMP:10685"/>
        <dbReference type="Rhea" id="RHEA-COMP:10686"/>
        <dbReference type="ChEBI" id="CHEBI:15378"/>
        <dbReference type="ChEBI" id="CHEBI:18036"/>
        <dbReference type="ChEBI" id="CHEBI:30616"/>
        <dbReference type="ChEBI" id="CHEBI:57692"/>
        <dbReference type="ChEBI" id="CHEBI:58307"/>
        <dbReference type="ChEBI" id="CHEBI:58503"/>
        <dbReference type="ChEBI" id="CHEBI:58537"/>
        <dbReference type="EC" id="2.5.1.17"/>
    </reaction>
</comment>
<comment type="caution">
    <text evidence="6">The sequence shown here is derived from an EMBL/GenBank/DDBJ whole genome shotgun (WGS) entry which is preliminary data.</text>
</comment>
<dbReference type="InterPro" id="IPR036451">
    <property type="entry name" value="CblAdoTrfase-like_sf"/>
</dbReference>
<dbReference type="InterPro" id="IPR016030">
    <property type="entry name" value="CblAdoTrfase-like"/>
</dbReference>
<dbReference type="InterPro" id="IPR029499">
    <property type="entry name" value="PduO-typ"/>
</dbReference>
<evidence type="ECO:0000256" key="4">
    <source>
        <dbReference type="RuleBase" id="RU366026"/>
    </source>
</evidence>
<keyword evidence="4" id="KW-0169">Cobalamin biosynthesis</keyword>
<dbReference type="AlphaFoldDB" id="A0A7C3ARU1"/>
<dbReference type="GO" id="GO:0009236">
    <property type="term" value="P:cobalamin biosynthetic process"/>
    <property type="evidence" value="ECO:0007669"/>
    <property type="project" value="UniProtKB-UniRule"/>
</dbReference>
<keyword evidence="2 4" id="KW-0547">Nucleotide-binding</keyword>
<dbReference type="NCBIfam" id="TIGR00636">
    <property type="entry name" value="PduO_Nterm"/>
    <property type="match status" value="1"/>
</dbReference>
<name>A0A7C3ARU1_9BACT</name>
<keyword evidence="1 4" id="KW-0808">Transferase</keyword>
<keyword evidence="3 4" id="KW-0067">ATP-binding</keyword>
<gene>
    <name evidence="6" type="ORF">ENP13_08040</name>
</gene>
<evidence type="ECO:0000256" key="3">
    <source>
        <dbReference type="ARBA" id="ARBA00022840"/>
    </source>
</evidence>
<dbReference type="Pfam" id="PF01923">
    <property type="entry name" value="Cob_adeno_trans"/>
    <property type="match status" value="1"/>
</dbReference>
<protein>
    <recommendedName>
        <fullName evidence="4">Corrinoid adenosyltransferase</fullName>
        <ecNumber evidence="4">2.5.1.17</ecNumber>
    </recommendedName>
    <alternativeName>
        <fullName evidence="4">Cob(II)alamin adenosyltransferase</fullName>
    </alternativeName>
    <alternativeName>
        <fullName evidence="4">Cob(II)yrinic acid a,c-diamide adenosyltransferase</fullName>
    </alternativeName>
    <alternativeName>
        <fullName evidence="4">Cobinamide/cobalamin adenosyltransferase</fullName>
    </alternativeName>
</protein>
<reference evidence="6" key="1">
    <citation type="journal article" date="2020" name="mSystems">
        <title>Genome- and Community-Level Interaction Insights into Carbon Utilization and Element Cycling Functions of Hydrothermarchaeota in Hydrothermal Sediment.</title>
        <authorList>
            <person name="Zhou Z."/>
            <person name="Liu Y."/>
            <person name="Xu W."/>
            <person name="Pan J."/>
            <person name="Luo Z.H."/>
            <person name="Li M."/>
        </authorList>
    </citation>
    <scope>NUCLEOTIDE SEQUENCE [LARGE SCALE GENOMIC DNA]</scope>
    <source>
        <strain evidence="6">SpSt-192</strain>
    </source>
</reference>
<dbReference type="GO" id="GO:0008817">
    <property type="term" value="F:corrinoid adenosyltransferase activity"/>
    <property type="evidence" value="ECO:0007669"/>
    <property type="project" value="UniProtKB-UniRule"/>
</dbReference>
<accession>A0A7C3ARU1</accession>
<comment type="catalytic activity">
    <reaction evidence="4">
        <text>2 cob(II)alamin + reduced [electron-transfer flavoprotein] + 2 ATP = 2 adenosylcob(III)alamin + 2 triphosphate + oxidized [electron-transfer flavoprotein] + 3 H(+)</text>
        <dbReference type="Rhea" id="RHEA:28671"/>
        <dbReference type="Rhea" id="RHEA-COMP:10685"/>
        <dbReference type="Rhea" id="RHEA-COMP:10686"/>
        <dbReference type="ChEBI" id="CHEBI:15378"/>
        <dbReference type="ChEBI" id="CHEBI:16304"/>
        <dbReference type="ChEBI" id="CHEBI:18036"/>
        <dbReference type="ChEBI" id="CHEBI:18408"/>
        <dbReference type="ChEBI" id="CHEBI:30616"/>
        <dbReference type="ChEBI" id="CHEBI:57692"/>
        <dbReference type="ChEBI" id="CHEBI:58307"/>
        <dbReference type="EC" id="2.5.1.17"/>
    </reaction>
</comment>
<dbReference type="Gene3D" id="1.20.1200.10">
    <property type="entry name" value="Cobalamin adenosyltransferase-like"/>
    <property type="match status" value="1"/>
</dbReference>
<evidence type="ECO:0000313" key="6">
    <source>
        <dbReference type="EMBL" id="HEX71174.1"/>
    </source>
</evidence>
<dbReference type="GO" id="GO:0005524">
    <property type="term" value="F:ATP binding"/>
    <property type="evidence" value="ECO:0007669"/>
    <property type="project" value="UniProtKB-UniRule"/>
</dbReference>
<dbReference type="PANTHER" id="PTHR12213:SF0">
    <property type="entry name" value="CORRINOID ADENOSYLTRANSFERASE MMAB"/>
    <property type="match status" value="1"/>
</dbReference>
<comment type="similarity">
    <text evidence="4">Belongs to the Cob(I)alamin adenosyltransferase family.</text>
</comment>
<evidence type="ECO:0000259" key="5">
    <source>
        <dbReference type="Pfam" id="PF01923"/>
    </source>
</evidence>
<dbReference type="EMBL" id="DSID01000608">
    <property type="protein sequence ID" value="HEX71174.1"/>
    <property type="molecule type" value="Genomic_DNA"/>
</dbReference>
<dbReference type="EC" id="2.5.1.17" evidence="4"/>
<dbReference type="UniPathway" id="UPA00148">
    <property type="reaction ID" value="UER00233"/>
</dbReference>
<comment type="pathway">
    <text evidence="4">Cofactor biosynthesis; adenosylcobalamin biosynthesis; adenosylcobalamin from cob(II)yrinate a,c-diamide: step 2/7.</text>
</comment>
<dbReference type="SUPFAM" id="SSF89028">
    <property type="entry name" value="Cobalamin adenosyltransferase-like"/>
    <property type="match status" value="1"/>
</dbReference>
<proteinExistence type="inferred from homology"/>
<dbReference type="PANTHER" id="PTHR12213">
    <property type="entry name" value="CORRINOID ADENOSYLTRANSFERASE"/>
    <property type="match status" value="1"/>
</dbReference>